<comment type="similarity">
    <text evidence="2 8">Belongs to the 4-toluene sulfonate uptake permease (TSUP) (TC 2.A.102) family.</text>
</comment>
<dbReference type="GO" id="GO:0005886">
    <property type="term" value="C:plasma membrane"/>
    <property type="evidence" value="ECO:0007669"/>
    <property type="project" value="UniProtKB-SubCell"/>
</dbReference>
<evidence type="ECO:0000313" key="12">
    <source>
        <dbReference type="Proteomes" id="UP000254232"/>
    </source>
</evidence>
<dbReference type="PANTHER" id="PTHR30269">
    <property type="entry name" value="TRANSMEMBRANE PROTEIN YFCA"/>
    <property type="match status" value="1"/>
</dbReference>
<reference evidence="10 12" key="2">
    <citation type="submission" date="2018-06" db="EMBL/GenBank/DDBJ databases">
        <authorList>
            <consortium name="Pathogen Informatics"/>
            <person name="Doyle S."/>
        </authorList>
    </citation>
    <scope>NUCLEOTIDE SEQUENCE [LARGE SCALE GENOMIC DNA]</scope>
    <source>
        <strain evidence="10 12">NCTC11413</strain>
    </source>
</reference>
<evidence type="ECO:0000256" key="5">
    <source>
        <dbReference type="ARBA" id="ARBA00022692"/>
    </source>
</evidence>
<dbReference type="Proteomes" id="UP000254232">
    <property type="component" value="Unassembled WGS sequence"/>
</dbReference>
<feature type="transmembrane region" description="Helical" evidence="8">
    <location>
        <begin position="100"/>
        <end position="119"/>
    </location>
</feature>
<dbReference type="Proteomes" id="UP000092643">
    <property type="component" value="Unassembled WGS sequence"/>
</dbReference>
<proteinExistence type="inferred from homology"/>
<dbReference type="InterPro" id="IPR052017">
    <property type="entry name" value="TSUP"/>
</dbReference>
<keyword evidence="3" id="KW-0813">Transport</keyword>
<evidence type="ECO:0000256" key="8">
    <source>
        <dbReference type="RuleBase" id="RU363041"/>
    </source>
</evidence>
<feature type="transmembrane region" description="Helical" evidence="8">
    <location>
        <begin position="154"/>
        <end position="173"/>
    </location>
</feature>
<evidence type="ECO:0000313" key="10">
    <source>
        <dbReference type="EMBL" id="STO38294.1"/>
    </source>
</evidence>
<feature type="transmembrane region" description="Helical" evidence="8">
    <location>
        <begin position="230"/>
        <end position="248"/>
    </location>
</feature>
<organism evidence="9 11">
    <name type="scientific">Gallibacterium anatis</name>
    <dbReference type="NCBI Taxonomy" id="750"/>
    <lineage>
        <taxon>Bacteria</taxon>
        <taxon>Pseudomonadati</taxon>
        <taxon>Pseudomonadota</taxon>
        <taxon>Gammaproteobacteria</taxon>
        <taxon>Pasteurellales</taxon>
        <taxon>Pasteurellaceae</taxon>
        <taxon>Gallibacterium</taxon>
    </lineage>
</organism>
<evidence type="ECO:0000313" key="9">
    <source>
        <dbReference type="EMBL" id="OBW97955.1"/>
    </source>
</evidence>
<evidence type="ECO:0000256" key="2">
    <source>
        <dbReference type="ARBA" id="ARBA00009142"/>
    </source>
</evidence>
<feature type="transmembrane region" description="Helical" evidence="8">
    <location>
        <begin position="76"/>
        <end position="94"/>
    </location>
</feature>
<evidence type="ECO:0000313" key="11">
    <source>
        <dbReference type="Proteomes" id="UP000092643"/>
    </source>
</evidence>
<keyword evidence="6 8" id="KW-1133">Transmembrane helix</keyword>
<dbReference type="Pfam" id="PF01925">
    <property type="entry name" value="TauE"/>
    <property type="match status" value="1"/>
</dbReference>
<dbReference type="InterPro" id="IPR002781">
    <property type="entry name" value="TM_pro_TauE-like"/>
</dbReference>
<sequence>MDIGLDIYAILFLLAGIAGFIDAIAGGGGLITIPALLAAGLPPAAALATNKLQASGGSFSASLYFVRKKAVDLRTVWKMILGTFSGAMVGTIAVQLIDASIVKSLLPILVLVVGLYFLFSPKLGEKDCHQRLSFTAFALAAAFPIGFYDGFFGPGTGSFLCVAFVTLLGFNLAKATAHAKILNFTSNFTSLIFFILGGEVYWTLGFVMMIGGFLGARLGAKMVLTKGQKLIRPMVVIMAFIMTAKMMYDYGWFN</sequence>
<dbReference type="OrthoDB" id="554695at2"/>
<dbReference type="EMBL" id="UGGZ01000001">
    <property type="protein sequence ID" value="STO38294.1"/>
    <property type="molecule type" value="Genomic_DNA"/>
</dbReference>
<accession>A0A1A7P486</accession>
<evidence type="ECO:0000256" key="1">
    <source>
        <dbReference type="ARBA" id="ARBA00004651"/>
    </source>
</evidence>
<protein>
    <recommendedName>
        <fullName evidence="8">Probable membrane transporter protein</fullName>
    </recommendedName>
</protein>
<evidence type="ECO:0000256" key="6">
    <source>
        <dbReference type="ARBA" id="ARBA00022989"/>
    </source>
</evidence>
<dbReference type="PANTHER" id="PTHR30269:SF0">
    <property type="entry name" value="MEMBRANE TRANSPORTER PROTEIN YFCA-RELATED"/>
    <property type="match status" value="1"/>
</dbReference>
<name>A0A1A7P486_9PAST</name>
<keyword evidence="5 8" id="KW-0812">Transmembrane</keyword>
<evidence type="ECO:0000256" key="7">
    <source>
        <dbReference type="ARBA" id="ARBA00023136"/>
    </source>
</evidence>
<evidence type="ECO:0000256" key="3">
    <source>
        <dbReference type="ARBA" id="ARBA00022448"/>
    </source>
</evidence>
<dbReference type="EMBL" id="JTJO01000037">
    <property type="protein sequence ID" value="OBW97955.1"/>
    <property type="molecule type" value="Genomic_DNA"/>
</dbReference>
<feature type="transmembrane region" description="Helical" evidence="8">
    <location>
        <begin position="131"/>
        <end position="148"/>
    </location>
</feature>
<dbReference type="AlphaFoldDB" id="A0A1A7P486"/>
<dbReference type="GeneID" id="77263563"/>
<feature type="transmembrane region" description="Helical" evidence="8">
    <location>
        <begin position="202"/>
        <end position="218"/>
    </location>
</feature>
<evidence type="ECO:0000256" key="4">
    <source>
        <dbReference type="ARBA" id="ARBA00022475"/>
    </source>
</evidence>
<reference evidence="9 11" key="1">
    <citation type="submission" date="2014-11" db="EMBL/GenBank/DDBJ databases">
        <title>Pan-genome of Gallibacterium spp.</title>
        <authorList>
            <person name="Kudirkiene E."/>
            <person name="Bojesen A.M."/>
        </authorList>
    </citation>
    <scope>NUCLEOTIDE SEQUENCE [LARGE SCALE GENOMIC DNA]</scope>
    <source>
        <strain evidence="9 11">F 279</strain>
    </source>
</reference>
<dbReference type="PATRIC" id="fig|750.21.peg.886"/>
<dbReference type="RefSeq" id="WP_018347127.1">
    <property type="nucleotide sequence ID" value="NZ_CP127829.1"/>
</dbReference>
<keyword evidence="7 8" id="KW-0472">Membrane</keyword>
<keyword evidence="4 8" id="KW-1003">Cell membrane</keyword>
<gene>
    <name evidence="10" type="primary">yfcA</name>
    <name evidence="10" type="ORF">NCTC11413_01421</name>
    <name evidence="9" type="ORF">QV03_08465</name>
</gene>
<comment type="subcellular location">
    <subcellularLocation>
        <location evidence="1 8">Cell membrane</location>
        <topology evidence="1 8">Multi-pass membrane protein</topology>
    </subcellularLocation>
</comment>
<feature type="transmembrane region" description="Helical" evidence="8">
    <location>
        <begin position="7"/>
        <end position="25"/>
    </location>
</feature>